<dbReference type="CDD" id="cd00096">
    <property type="entry name" value="Ig"/>
    <property type="match status" value="1"/>
</dbReference>
<dbReference type="EMBL" id="OU963864">
    <property type="protein sequence ID" value="CAH0386078.1"/>
    <property type="molecule type" value="Genomic_DNA"/>
</dbReference>
<dbReference type="InterPro" id="IPR036179">
    <property type="entry name" value="Ig-like_dom_sf"/>
</dbReference>
<proteinExistence type="predicted"/>
<dbReference type="SUPFAM" id="SSF48726">
    <property type="entry name" value="Immunoglobulin"/>
    <property type="match status" value="1"/>
</dbReference>
<feature type="domain" description="Ig-like" evidence="2">
    <location>
        <begin position="41"/>
        <end position="130"/>
    </location>
</feature>
<name>A0A9P0A9D9_BEMTA</name>
<dbReference type="PROSITE" id="PS50835">
    <property type="entry name" value="IG_LIKE"/>
    <property type="match status" value="1"/>
</dbReference>
<evidence type="ECO:0000313" key="4">
    <source>
        <dbReference type="Proteomes" id="UP001152759"/>
    </source>
</evidence>
<evidence type="ECO:0000256" key="1">
    <source>
        <dbReference type="SAM" id="Phobius"/>
    </source>
</evidence>
<dbReference type="Proteomes" id="UP001152759">
    <property type="component" value="Chromosome 3"/>
</dbReference>
<dbReference type="Gene3D" id="2.60.40.10">
    <property type="entry name" value="Immunoglobulins"/>
    <property type="match status" value="1"/>
</dbReference>
<dbReference type="AlphaFoldDB" id="A0A9P0A9D9"/>
<dbReference type="InterPro" id="IPR003599">
    <property type="entry name" value="Ig_sub"/>
</dbReference>
<dbReference type="SMART" id="SM00409">
    <property type="entry name" value="IG"/>
    <property type="match status" value="1"/>
</dbReference>
<protein>
    <recommendedName>
        <fullName evidence="2">Ig-like domain-containing protein</fullName>
    </recommendedName>
</protein>
<evidence type="ECO:0000313" key="3">
    <source>
        <dbReference type="EMBL" id="CAH0386078.1"/>
    </source>
</evidence>
<keyword evidence="1" id="KW-0812">Transmembrane</keyword>
<reference evidence="3" key="1">
    <citation type="submission" date="2021-12" db="EMBL/GenBank/DDBJ databases">
        <authorList>
            <person name="King R."/>
        </authorList>
    </citation>
    <scope>NUCLEOTIDE SEQUENCE</scope>
</reference>
<feature type="transmembrane region" description="Helical" evidence="1">
    <location>
        <begin position="159"/>
        <end position="179"/>
    </location>
</feature>
<keyword evidence="1" id="KW-1133">Transmembrane helix</keyword>
<gene>
    <name evidence="3" type="ORF">BEMITA_LOCUS5239</name>
</gene>
<sequence length="247" mass="27167">MLRNCDCQATVSPRGPTYVKSPETMLREQVIGCVLAVLLGPGVLGTLVKEAAVGEVAVLPCPSNDSEHRFQFWQINEDLIIGPGNALDHHKYKYDVLTGTLTIKGVSSRENGVYTCVCKKLGSNSSEPIQGSLFRSKSIELVVKKDWEVVYETDHMTNVFRVIIVLSVLIILAALGYIIHTMKRNSGPRFRAFLEDADAEEELITNRTASPYKTTVIPTSSLDTSGAVDTDFPKEFTVSVHSPHDGR</sequence>
<keyword evidence="1" id="KW-0472">Membrane</keyword>
<dbReference type="InterPro" id="IPR007110">
    <property type="entry name" value="Ig-like_dom"/>
</dbReference>
<organism evidence="3 4">
    <name type="scientific">Bemisia tabaci</name>
    <name type="common">Sweetpotato whitefly</name>
    <name type="synonym">Aleurodes tabaci</name>
    <dbReference type="NCBI Taxonomy" id="7038"/>
    <lineage>
        <taxon>Eukaryota</taxon>
        <taxon>Metazoa</taxon>
        <taxon>Ecdysozoa</taxon>
        <taxon>Arthropoda</taxon>
        <taxon>Hexapoda</taxon>
        <taxon>Insecta</taxon>
        <taxon>Pterygota</taxon>
        <taxon>Neoptera</taxon>
        <taxon>Paraneoptera</taxon>
        <taxon>Hemiptera</taxon>
        <taxon>Sternorrhyncha</taxon>
        <taxon>Aleyrodoidea</taxon>
        <taxon>Aleyrodidae</taxon>
        <taxon>Aleyrodinae</taxon>
        <taxon>Bemisia</taxon>
    </lineage>
</organism>
<dbReference type="InterPro" id="IPR013783">
    <property type="entry name" value="Ig-like_fold"/>
</dbReference>
<keyword evidence="4" id="KW-1185">Reference proteome</keyword>
<accession>A0A9P0A9D9</accession>
<evidence type="ECO:0000259" key="2">
    <source>
        <dbReference type="PROSITE" id="PS50835"/>
    </source>
</evidence>